<protein>
    <recommendedName>
        <fullName evidence="3">Pyridine nucleotide-disulfide oxidoreductase domain-containing protein 2</fullName>
    </recommendedName>
</protein>
<sequence length="513" mass="55716">MAGGGHNGLTAAAYLAKAGLDVEVLEGKEELGGGVVTHEATLPGFRHDLHAIAHIFIHGNPMISDDELGLLSRHGLRYVHPDPSMSVVFPDGDFIAFHRDVHKTAETIAAISRPDAENYLRFHEFASPLLDMLLPAFFAPPAPMGALLSQLDSTETGQEMIRVLMMSYLDVCREWFEHPKVIAALTRWVSELLIAPEEGGTGAFLLMMVPFIHRYGMGYVETGSGALTDALVASITEHGGRIRTGAVVRRFLFDGDRVSGVELTTGEELRAERAVVANLNIKQLPEMTGDRFGADWRRKVERIKPVGFGLLAGHLALSEAPVFTAGEHAGAAGFQEITAPLPDLLRAFDKLKYGEPIHSIPSIAVPSVWDPTRAPDGKHTLYLLSYAPTELAEGDWDSRKEEIFDRVFDTFCAQTTNMSADKVLARVVHSPLDSARFNAAWPGGDPGHFGCQLFQFLGYRPLPNMGYRLPAKGFYLVGPSTHPGQGVTGGARAGARVVLEDLGYDFAKVVGTP</sequence>
<accession>A0A4Q7KF69</accession>
<comment type="function">
    <text evidence="1">Probable oxidoreductase that may play a role as regulator of mitochondrial function.</text>
</comment>
<comment type="caution">
    <text evidence="5">The sequence shown here is derived from an EMBL/GenBank/DDBJ whole genome shotgun (WGS) entry which is preliminary data.</text>
</comment>
<evidence type="ECO:0000313" key="6">
    <source>
        <dbReference type="Proteomes" id="UP000294257"/>
    </source>
</evidence>
<dbReference type="GO" id="GO:0016491">
    <property type="term" value="F:oxidoreductase activity"/>
    <property type="evidence" value="ECO:0007669"/>
    <property type="project" value="InterPro"/>
</dbReference>
<name>A0A4Q7KF69_9PSEU</name>
<dbReference type="EMBL" id="SGWQ01000015">
    <property type="protein sequence ID" value="RZS31171.1"/>
    <property type="molecule type" value="Genomic_DNA"/>
</dbReference>
<dbReference type="InterPro" id="IPR036188">
    <property type="entry name" value="FAD/NAD-bd_sf"/>
</dbReference>
<dbReference type="PANTHER" id="PTHR10668">
    <property type="entry name" value="PHYTOENE DEHYDROGENASE"/>
    <property type="match status" value="1"/>
</dbReference>
<dbReference type="Proteomes" id="UP000294257">
    <property type="component" value="Unassembled WGS sequence"/>
</dbReference>
<dbReference type="Pfam" id="PF01593">
    <property type="entry name" value="Amino_oxidase"/>
    <property type="match status" value="1"/>
</dbReference>
<evidence type="ECO:0000256" key="3">
    <source>
        <dbReference type="ARBA" id="ARBA00040298"/>
    </source>
</evidence>
<dbReference type="SUPFAM" id="SSF51905">
    <property type="entry name" value="FAD/NAD(P)-binding domain"/>
    <property type="match status" value="1"/>
</dbReference>
<dbReference type="PANTHER" id="PTHR10668:SF103">
    <property type="entry name" value="PYRIDINE NUCLEOTIDE-DISULFIDE OXIDOREDUCTASE DOMAIN-CONTAINING PROTEIN 2"/>
    <property type="match status" value="1"/>
</dbReference>
<dbReference type="InterPro" id="IPR002937">
    <property type="entry name" value="Amino_oxidase"/>
</dbReference>
<evidence type="ECO:0000259" key="4">
    <source>
        <dbReference type="Pfam" id="PF01593"/>
    </source>
</evidence>
<evidence type="ECO:0000256" key="2">
    <source>
        <dbReference type="ARBA" id="ARBA00038825"/>
    </source>
</evidence>
<evidence type="ECO:0000313" key="5">
    <source>
        <dbReference type="EMBL" id="RZS31171.1"/>
    </source>
</evidence>
<keyword evidence="6" id="KW-1185">Reference proteome</keyword>
<proteinExistence type="predicted"/>
<feature type="domain" description="Amine oxidase" evidence="4">
    <location>
        <begin position="8"/>
        <end position="497"/>
    </location>
</feature>
<dbReference type="AlphaFoldDB" id="A0A4Q7KF69"/>
<reference evidence="5 6" key="1">
    <citation type="submission" date="2019-02" db="EMBL/GenBank/DDBJ databases">
        <title>Genomic Encyclopedia of Type Strains, Phase IV (KMG-IV): sequencing the most valuable type-strain genomes for metagenomic binning, comparative biology and taxonomic classification.</title>
        <authorList>
            <person name="Goeker M."/>
        </authorList>
    </citation>
    <scope>NUCLEOTIDE SEQUENCE [LARGE SCALE GENOMIC DNA]</scope>
    <source>
        <strain evidence="5 6">DSM 101727</strain>
    </source>
</reference>
<evidence type="ECO:0000256" key="1">
    <source>
        <dbReference type="ARBA" id="ARBA00037217"/>
    </source>
</evidence>
<gene>
    <name evidence="5" type="ORF">EV193_11550</name>
</gene>
<dbReference type="Gene3D" id="3.50.50.60">
    <property type="entry name" value="FAD/NAD(P)-binding domain"/>
    <property type="match status" value="2"/>
</dbReference>
<organism evidence="5 6">
    <name type="scientific">Herbihabitans rhizosphaerae</name>
    <dbReference type="NCBI Taxonomy" id="1872711"/>
    <lineage>
        <taxon>Bacteria</taxon>
        <taxon>Bacillati</taxon>
        <taxon>Actinomycetota</taxon>
        <taxon>Actinomycetes</taxon>
        <taxon>Pseudonocardiales</taxon>
        <taxon>Pseudonocardiaceae</taxon>
        <taxon>Herbihabitans</taxon>
    </lineage>
</organism>
<comment type="subunit">
    <text evidence="2">Interacts with COX5B; this interaction may contribute to localize PYROXD2 to the inner face of the inner mitochondrial membrane.</text>
</comment>